<sequence>MVARPPFAPGRFLPLTALAALSLAALTTAAAMGACDGAGGGGAGGAGVGGAGGCPVGPREAMFTITVRAPGGPVPPDTTVRVAWSAGEEPAFVLDDPTTWKTLEEANLVCAVDRAKPPPEALETLVCELWTAGVARVEISGTGYEDLEQTLTPVMSEACEGFIPQKVDIELVPAVDGGVEE</sequence>
<evidence type="ECO:0008006" key="4">
    <source>
        <dbReference type="Google" id="ProtNLM"/>
    </source>
</evidence>
<feature type="signal peptide" evidence="1">
    <location>
        <begin position="1"/>
        <end position="33"/>
    </location>
</feature>
<dbReference type="EMBL" id="JEMA01000447">
    <property type="protein sequence ID" value="KYF69799.1"/>
    <property type="molecule type" value="Genomic_DNA"/>
</dbReference>
<dbReference type="OrthoDB" id="5518850at2"/>
<proteinExistence type="predicted"/>
<dbReference type="RefSeq" id="WP_061608108.1">
    <property type="nucleotide sequence ID" value="NZ_JEMA01000447.1"/>
</dbReference>
<dbReference type="PROSITE" id="PS51257">
    <property type="entry name" value="PROKAR_LIPOPROTEIN"/>
    <property type="match status" value="1"/>
</dbReference>
<gene>
    <name evidence="2" type="ORF">BE15_01785</name>
</gene>
<organism evidence="2 3">
    <name type="scientific">Sorangium cellulosum</name>
    <name type="common">Polyangium cellulosum</name>
    <dbReference type="NCBI Taxonomy" id="56"/>
    <lineage>
        <taxon>Bacteria</taxon>
        <taxon>Pseudomonadati</taxon>
        <taxon>Myxococcota</taxon>
        <taxon>Polyangia</taxon>
        <taxon>Polyangiales</taxon>
        <taxon>Polyangiaceae</taxon>
        <taxon>Sorangium</taxon>
    </lineage>
</organism>
<dbReference type="Proteomes" id="UP000075260">
    <property type="component" value="Unassembled WGS sequence"/>
</dbReference>
<evidence type="ECO:0000256" key="1">
    <source>
        <dbReference type="SAM" id="SignalP"/>
    </source>
</evidence>
<name>A0A150QPA8_SORCE</name>
<reference evidence="2 3" key="1">
    <citation type="submission" date="2014-02" db="EMBL/GenBank/DDBJ databases">
        <title>The small core and large imbalanced accessory genome model reveals a collaborative survival strategy of Sorangium cellulosum strains in nature.</title>
        <authorList>
            <person name="Han K."/>
            <person name="Peng R."/>
            <person name="Blom J."/>
            <person name="Li Y.-Z."/>
        </authorList>
    </citation>
    <scope>NUCLEOTIDE SEQUENCE [LARGE SCALE GENOMIC DNA]</scope>
    <source>
        <strain evidence="2 3">So0008-312</strain>
    </source>
</reference>
<protein>
    <recommendedName>
        <fullName evidence="4">Secreted protein</fullName>
    </recommendedName>
</protein>
<keyword evidence="1" id="KW-0732">Signal</keyword>
<dbReference type="AlphaFoldDB" id="A0A150QPA8"/>
<comment type="caution">
    <text evidence="2">The sequence shown here is derived from an EMBL/GenBank/DDBJ whole genome shotgun (WGS) entry which is preliminary data.</text>
</comment>
<feature type="chain" id="PRO_5007566953" description="Secreted protein" evidence="1">
    <location>
        <begin position="34"/>
        <end position="181"/>
    </location>
</feature>
<evidence type="ECO:0000313" key="2">
    <source>
        <dbReference type="EMBL" id="KYF69799.1"/>
    </source>
</evidence>
<accession>A0A150QPA8</accession>
<evidence type="ECO:0000313" key="3">
    <source>
        <dbReference type="Proteomes" id="UP000075260"/>
    </source>
</evidence>